<dbReference type="EMBL" id="CAKC01000037">
    <property type="protein sequence ID" value="CCI86759.1"/>
    <property type="molecule type" value="Genomic_DNA"/>
</dbReference>
<evidence type="ECO:0000256" key="2">
    <source>
        <dbReference type="ARBA" id="ARBA00022801"/>
    </source>
</evidence>
<name>I7KNI8_9LACO</name>
<dbReference type="EMBL" id="AYZO01000009">
    <property type="protein sequence ID" value="KRN13791.1"/>
    <property type="molecule type" value="Genomic_DNA"/>
</dbReference>
<comment type="caution">
    <text evidence="4">The sequence shown here is derived from an EMBL/GenBank/DDBJ whole genome shotgun (WGS) entry which is preliminary data.</text>
</comment>
<keyword evidence="2" id="KW-0378">Hydrolase</keyword>
<dbReference type="STRING" id="1423751.FC38_GL001845"/>
<keyword evidence="3" id="KW-0326">Glycosidase</keyword>
<evidence type="ECO:0000313" key="7">
    <source>
        <dbReference type="Proteomes" id="UP000051521"/>
    </source>
</evidence>
<dbReference type="InterPro" id="IPR012341">
    <property type="entry name" value="6hp_glycosidase-like_sf"/>
</dbReference>
<dbReference type="SUPFAM" id="SSF48208">
    <property type="entry name" value="Six-hairpin glycosidases"/>
    <property type="match status" value="1"/>
</dbReference>
<organism evidence="4 6">
    <name type="scientific">Lactobacillus gigeriorum DSM 23908 = CRBIP 24.85</name>
    <dbReference type="NCBI Taxonomy" id="1423751"/>
    <lineage>
        <taxon>Bacteria</taxon>
        <taxon>Bacillati</taxon>
        <taxon>Bacillota</taxon>
        <taxon>Bacilli</taxon>
        <taxon>Lactobacillales</taxon>
        <taxon>Lactobacillaceae</taxon>
        <taxon>Lactobacillus</taxon>
    </lineage>
</organism>
<dbReference type="Pfam" id="PF01270">
    <property type="entry name" value="Glyco_hydro_8"/>
    <property type="match status" value="1"/>
</dbReference>
<reference evidence="5 7" key="2">
    <citation type="journal article" date="2015" name="Genome Announc.">
        <title>Expanding the biotechnology potential of lactobacilli through comparative genomics of 213 strains and associated genera.</title>
        <authorList>
            <person name="Sun Z."/>
            <person name="Harris H.M."/>
            <person name="McCann A."/>
            <person name="Guo C."/>
            <person name="Argimon S."/>
            <person name="Zhang W."/>
            <person name="Yang X."/>
            <person name="Jeffery I.B."/>
            <person name="Cooney J.C."/>
            <person name="Kagawa T.F."/>
            <person name="Liu W."/>
            <person name="Song Y."/>
            <person name="Salvetti E."/>
            <person name="Wrobel A."/>
            <person name="Rasinkangas P."/>
            <person name="Parkhill J."/>
            <person name="Rea M.C."/>
            <person name="O'Sullivan O."/>
            <person name="Ritari J."/>
            <person name="Douillard F.P."/>
            <person name="Paul Ross R."/>
            <person name="Yang R."/>
            <person name="Briner A.E."/>
            <person name="Felis G.E."/>
            <person name="de Vos W.M."/>
            <person name="Barrangou R."/>
            <person name="Klaenhammer T.R."/>
            <person name="Caufield P.W."/>
            <person name="Cui Y."/>
            <person name="Zhang H."/>
            <person name="O'Toole P.W."/>
        </authorList>
    </citation>
    <scope>NUCLEOTIDE SEQUENCE [LARGE SCALE GENOMIC DNA]</scope>
    <source>
        <strain evidence="5 7">DSM 23908</strain>
    </source>
</reference>
<dbReference type="InterPro" id="IPR002037">
    <property type="entry name" value="Glyco_hydro_8"/>
</dbReference>
<gene>
    <name evidence="4" type="ORF">BN52_06100</name>
    <name evidence="5" type="ORF">FC38_GL001845</name>
</gene>
<keyword evidence="7" id="KW-1185">Reference proteome</keyword>
<evidence type="ECO:0000313" key="5">
    <source>
        <dbReference type="EMBL" id="KRN13791.1"/>
    </source>
</evidence>
<evidence type="ECO:0000313" key="4">
    <source>
        <dbReference type="EMBL" id="CCI86759.1"/>
    </source>
</evidence>
<dbReference type="GO" id="GO:0005975">
    <property type="term" value="P:carbohydrate metabolic process"/>
    <property type="evidence" value="ECO:0007669"/>
    <property type="project" value="InterPro"/>
</dbReference>
<dbReference type="Proteomes" id="UP000009326">
    <property type="component" value="Unassembled WGS sequence"/>
</dbReference>
<sequence length="234" mass="26773">MFIAYSLILAARRWHDETYRHQAVKLINDIMAKKVNNETNCLTVGNWADQDSKYYYLLRTSDCLPKELTAFYQVTKDERWLLIRKTMLKRMRQLSNQSKSGLIPDFAWVSSTGVKAVKGKAVNSKYDGDYAANACRIPMNLAGVKDRDAKYISRRLLKFFSKQNTVTAGYTMAGKALNDYQSRAFSAPIFLAASDYRNQVFDSLFSSQKYVLLQKLTGINYYDAVLVTLTALEK</sequence>
<dbReference type="PATRIC" id="fig|1423751.3.peg.1913"/>
<protein>
    <submittedName>
        <fullName evidence="4">Endoglucanase</fullName>
    </submittedName>
</protein>
<reference evidence="4 6" key="1">
    <citation type="submission" date="2012-06" db="EMBL/GenBank/DDBJ databases">
        <title>Draft genome sequence of Lactobacillus gigeriorum CRBIP 24.85T, isolated from chicken crop.</title>
        <authorList>
            <person name="Cousin S."/>
            <person name="Ma L."/>
            <person name="Creno S."/>
            <person name="Clermont D."/>
            <person name="Loux V."/>
            <person name="Bizet C."/>
            <person name="Bouchier C."/>
        </authorList>
    </citation>
    <scope>NUCLEOTIDE SEQUENCE [LARGE SCALE GENOMIC DNA]</scope>
    <source>
        <strain evidence="6">CRBIP 24.85T</strain>
        <strain evidence="4">Type strain: CRBIP 24.85</strain>
    </source>
</reference>
<dbReference type="Proteomes" id="UP000051521">
    <property type="component" value="Unassembled WGS sequence"/>
</dbReference>
<comment type="similarity">
    <text evidence="1">Belongs to the glycosyl hydrolase 8 (cellulase D) family.</text>
</comment>
<dbReference type="Gene3D" id="1.50.10.10">
    <property type="match status" value="1"/>
</dbReference>
<evidence type="ECO:0000313" key="6">
    <source>
        <dbReference type="Proteomes" id="UP000009326"/>
    </source>
</evidence>
<dbReference type="InterPro" id="IPR008928">
    <property type="entry name" value="6-hairpin_glycosidase_sf"/>
</dbReference>
<accession>I7KNI8</accession>
<evidence type="ECO:0000256" key="1">
    <source>
        <dbReference type="ARBA" id="ARBA00009209"/>
    </source>
</evidence>
<dbReference type="AlphaFoldDB" id="I7KNI8"/>
<dbReference type="RefSeq" id="WP_008472800.1">
    <property type="nucleotide sequence ID" value="NZ_CAKC01000037.1"/>
</dbReference>
<evidence type="ECO:0000256" key="3">
    <source>
        <dbReference type="ARBA" id="ARBA00023295"/>
    </source>
</evidence>
<proteinExistence type="inferred from homology"/>
<dbReference type="GO" id="GO:0004553">
    <property type="term" value="F:hydrolase activity, hydrolyzing O-glycosyl compounds"/>
    <property type="evidence" value="ECO:0007669"/>
    <property type="project" value="InterPro"/>
</dbReference>